<feature type="compositionally biased region" description="Polar residues" evidence="1">
    <location>
        <begin position="36"/>
        <end position="46"/>
    </location>
</feature>
<organism evidence="2 3">
    <name type="scientific">Candidatus Pullichristensenella excrementigallinarum</name>
    <dbReference type="NCBI Taxonomy" id="2840907"/>
    <lineage>
        <taxon>Bacteria</taxon>
        <taxon>Bacillati</taxon>
        <taxon>Bacillota</taxon>
        <taxon>Clostridia</taxon>
        <taxon>Candidatus Pullichristensenella</taxon>
    </lineage>
</organism>
<evidence type="ECO:0000313" key="3">
    <source>
        <dbReference type="Proteomes" id="UP000824072"/>
    </source>
</evidence>
<sequence length="93" mass="10658">MAGPRKLLTARHERFPARMGKDMPPREIWTEERGAEQSNVRQTRAQPETVGRDASPQASAPQREMVPQLRGGHAIYTDLMRKHDRVRVRRTGS</sequence>
<feature type="compositionally biased region" description="Basic and acidic residues" evidence="1">
    <location>
        <begin position="10"/>
        <end position="35"/>
    </location>
</feature>
<evidence type="ECO:0000256" key="1">
    <source>
        <dbReference type="SAM" id="MobiDB-lite"/>
    </source>
</evidence>
<dbReference type="AlphaFoldDB" id="A0A9D1ICJ9"/>
<accession>A0A9D1ICJ9</accession>
<reference evidence="2" key="1">
    <citation type="submission" date="2020-10" db="EMBL/GenBank/DDBJ databases">
        <authorList>
            <person name="Gilroy R."/>
        </authorList>
    </citation>
    <scope>NUCLEOTIDE SEQUENCE</scope>
    <source>
        <strain evidence="2">ChiHcec3-11533</strain>
    </source>
</reference>
<name>A0A9D1ICJ9_9FIRM</name>
<comment type="caution">
    <text evidence="2">The sequence shown here is derived from an EMBL/GenBank/DDBJ whole genome shotgun (WGS) entry which is preliminary data.</text>
</comment>
<feature type="region of interest" description="Disordered" evidence="1">
    <location>
        <begin position="1"/>
        <end position="70"/>
    </location>
</feature>
<reference evidence="2" key="2">
    <citation type="journal article" date="2021" name="PeerJ">
        <title>Extensive microbial diversity within the chicken gut microbiome revealed by metagenomics and culture.</title>
        <authorList>
            <person name="Gilroy R."/>
            <person name="Ravi A."/>
            <person name="Getino M."/>
            <person name="Pursley I."/>
            <person name="Horton D.L."/>
            <person name="Alikhan N.F."/>
            <person name="Baker D."/>
            <person name="Gharbi K."/>
            <person name="Hall N."/>
            <person name="Watson M."/>
            <person name="Adriaenssens E.M."/>
            <person name="Foster-Nyarko E."/>
            <person name="Jarju S."/>
            <person name="Secka A."/>
            <person name="Antonio M."/>
            <person name="Oren A."/>
            <person name="Chaudhuri R.R."/>
            <person name="La Ragione R."/>
            <person name="Hildebrand F."/>
            <person name="Pallen M.J."/>
        </authorList>
    </citation>
    <scope>NUCLEOTIDE SEQUENCE</scope>
    <source>
        <strain evidence="2">ChiHcec3-11533</strain>
    </source>
</reference>
<dbReference type="EMBL" id="DVMU01000159">
    <property type="protein sequence ID" value="HIU34296.1"/>
    <property type="molecule type" value="Genomic_DNA"/>
</dbReference>
<protein>
    <submittedName>
        <fullName evidence="2">Uncharacterized protein</fullName>
    </submittedName>
</protein>
<evidence type="ECO:0000313" key="2">
    <source>
        <dbReference type="EMBL" id="HIU34296.1"/>
    </source>
</evidence>
<proteinExistence type="predicted"/>
<dbReference type="Proteomes" id="UP000824072">
    <property type="component" value="Unassembled WGS sequence"/>
</dbReference>
<gene>
    <name evidence="2" type="ORF">IAB02_07015</name>
</gene>